<evidence type="ECO:0000256" key="1">
    <source>
        <dbReference type="SAM" id="MobiDB-lite"/>
    </source>
</evidence>
<protein>
    <submittedName>
        <fullName evidence="2">Uncharacterized protein</fullName>
    </submittedName>
</protein>
<comment type="caution">
    <text evidence="2">The sequence shown here is derived from an EMBL/GenBank/DDBJ whole genome shotgun (WGS) entry which is preliminary data.</text>
</comment>
<feature type="compositionally biased region" description="Polar residues" evidence="1">
    <location>
        <begin position="28"/>
        <end position="55"/>
    </location>
</feature>
<dbReference type="Proteomes" id="UP001149163">
    <property type="component" value="Unassembled WGS sequence"/>
</dbReference>
<gene>
    <name evidence="2" type="ORF">N7482_009582</name>
</gene>
<dbReference type="AlphaFoldDB" id="A0A9W9HTH9"/>
<feature type="compositionally biased region" description="Low complexity" evidence="1">
    <location>
        <begin position="208"/>
        <end position="219"/>
    </location>
</feature>
<sequence length="235" mass="25280">MAEGFPMERTTSPDQSGKPTEGPWQCPPFTSTNDATYAPTDNSSSHHSQNGSAPSTPGPEDLLDQISDTTEVKVLRPYAIEEPDDEPVPAVQRRGLPCLPDCFERWQRDMVVGMDDMADKVVTSPGVKLSPTPKRGQKRKPPGSAGAGHSHMGSNRSKSGTRLDDNAAPVPGISPKRRRRRSKPSGNALKISHPVSLNDFRETRANESSSSDLQSSGSSVDTANESALADEMDID</sequence>
<dbReference type="GeneID" id="81430882"/>
<feature type="region of interest" description="Disordered" evidence="1">
    <location>
        <begin position="122"/>
        <end position="235"/>
    </location>
</feature>
<feature type="compositionally biased region" description="Low complexity" evidence="1">
    <location>
        <begin position="143"/>
        <end position="154"/>
    </location>
</feature>
<dbReference type="EMBL" id="JAPQKN010000007">
    <property type="protein sequence ID" value="KAJ5153104.1"/>
    <property type="molecule type" value="Genomic_DNA"/>
</dbReference>
<reference evidence="2" key="1">
    <citation type="submission" date="2022-11" db="EMBL/GenBank/DDBJ databases">
        <authorList>
            <person name="Petersen C."/>
        </authorList>
    </citation>
    <scope>NUCLEOTIDE SEQUENCE</scope>
    <source>
        <strain evidence="2">IBT 26290</strain>
    </source>
</reference>
<proteinExistence type="predicted"/>
<name>A0A9W9HTH9_9EURO</name>
<keyword evidence="3" id="KW-1185">Reference proteome</keyword>
<organism evidence="2 3">
    <name type="scientific">Penicillium canariense</name>
    <dbReference type="NCBI Taxonomy" id="189055"/>
    <lineage>
        <taxon>Eukaryota</taxon>
        <taxon>Fungi</taxon>
        <taxon>Dikarya</taxon>
        <taxon>Ascomycota</taxon>
        <taxon>Pezizomycotina</taxon>
        <taxon>Eurotiomycetes</taxon>
        <taxon>Eurotiomycetidae</taxon>
        <taxon>Eurotiales</taxon>
        <taxon>Aspergillaceae</taxon>
        <taxon>Penicillium</taxon>
    </lineage>
</organism>
<dbReference type="OrthoDB" id="4363672at2759"/>
<dbReference type="RefSeq" id="XP_056539412.1">
    <property type="nucleotide sequence ID" value="XM_056691706.1"/>
</dbReference>
<reference evidence="2" key="2">
    <citation type="journal article" date="2023" name="IMA Fungus">
        <title>Comparative genomic study of the Penicillium genus elucidates a diverse pangenome and 15 lateral gene transfer events.</title>
        <authorList>
            <person name="Petersen C."/>
            <person name="Sorensen T."/>
            <person name="Nielsen M.R."/>
            <person name="Sondergaard T.E."/>
            <person name="Sorensen J.L."/>
            <person name="Fitzpatrick D.A."/>
            <person name="Frisvad J.C."/>
            <person name="Nielsen K.L."/>
        </authorList>
    </citation>
    <scope>NUCLEOTIDE SEQUENCE</scope>
    <source>
        <strain evidence="2">IBT 26290</strain>
    </source>
</reference>
<feature type="region of interest" description="Disordered" evidence="1">
    <location>
        <begin position="1"/>
        <end position="93"/>
    </location>
</feature>
<feature type="compositionally biased region" description="Polar residues" evidence="1">
    <location>
        <begin position="9"/>
        <end position="18"/>
    </location>
</feature>
<evidence type="ECO:0000313" key="3">
    <source>
        <dbReference type="Proteomes" id="UP001149163"/>
    </source>
</evidence>
<evidence type="ECO:0000313" key="2">
    <source>
        <dbReference type="EMBL" id="KAJ5153104.1"/>
    </source>
</evidence>
<accession>A0A9W9HTH9</accession>